<comment type="caution">
    <text evidence="1">The sequence shown here is derived from an EMBL/GenBank/DDBJ whole genome shotgun (WGS) entry which is preliminary data.</text>
</comment>
<name>A0A5C6P0D7_9TELE</name>
<sequence>MGPRRYICWPAGLSTRHSPGHWDGEIKGWIGSTLPRRDTSTKSLSDLLNSPLSWYIASELADMKGRWASGPRQRRAAEGFPTIRCNPANAGVGWPYPAKAAVHRKNALCMPG</sequence>
<accession>A0A5C6P0D7</accession>
<dbReference type="AlphaFoldDB" id="A0A5C6P0D7"/>
<dbReference type="EMBL" id="RHFK02000007">
    <property type="protein sequence ID" value="TWW73272.1"/>
    <property type="molecule type" value="Genomic_DNA"/>
</dbReference>
<keyword evidence="2" id="KW-1185">Reference proteome</keyword>
<reference evidence="1 2" key="1">
    <citation type="submission" date="2019-04" db="EMBL/GenBank/DDBJ databases">
        <title>Chromosome genome assembly for Takifugu flavidus.</title>
        <authorList>
            <person name="Xiao S."/>
        </authorList>
    </citation>
    <scope>NUCLEOTIDE SEQUENCE [LARGE SCALE GENOMIC DNA]</scope>
    <source>
        <strain evidence="1">HTHZ2018</strain>
        <tissue evidence="1">Muscle</tissue>
    </source>
</reference>
<dbReference type="Proteomes" id="UP000324091">
    <property type="component" value="Chromosome 15"/>
</dbReference>
<organism evidence="1 2">
    <name type="scientific">Takifugu flavidus</name>
    <name type="common">sansaifugu</name>
    <dbReference type="NCBI Taxonomy" id="433684"/>
    <lineage>
        <taxon>Eukaryota</taxon>
        <taxon>Metazoa</taxon>
        <taxon>Chordata</taxon>
        <taxon>Craniata</taxon>
        <taxon>Vertebrata</taxon>
        <taxon>Euteleostomi</taxon>
        <taxon>Actinopterygii</taxon>
        <taxon>Neopterygii</taxon>
        <taxon>Teleostei</taxon>
        <taxon>Neoteleostei</taxon>
        <taxon>Acanthomorphata</taxon>
        <taxon>Eupercaria</taxon>
        <taxon>Tetraodontiformes</taxon>
        <taxon>Tetradontoidea</taxon>
        <taxon>Tetraodontidae</taxon>
        <taxon>Takifugu</taxon>
    </lineage>
</organism>
<proteinExistence type="predicted"/>
<gene>
    <name evidence="1" type="ORF">D4764_15G0006660</name>
</gene>
<evidence type="ECO:0000313" key="2">
    <source>
        <dbReference type="Proteomes" id="UP000324091"/>
    </source>
</evidence>
<protein>
    <submittedName>
        <fullName evidence="1">Uncharacterized protein</fullName>
    </submittedName>
</protein>
<evidence type="ECO:0000313" key="1">
    <source>
        <dbReference type="EMBL" id="TWW73272.1"/>
    </source>
</evidence>